<keyword evidence="1" id="KW-0175">Coiled coil</keyword>
<reference evidence="3" key="1">
    <citation type="journal article" date="2020" name="mSystems">
        <title>Genome- and Community-Level Interaction Insights into Carbon Utilization and Element Cycling Functions of Hydrothermarchaeota in Hydrothermal Sediment.</title>
        <authorList>
            <person name="Zhou Z."/>
            <person name="Liu Y."/>
            <person name="Xu W."/>
            <person name="Pan J."/>
            <person name="Luo Z.H."/>
            <person name="Li M."/>
        </authorList>
    </citation>
    <scope>NUCLEOTIDE SEQUENCE [LARGE SCALE GENOMIC DNA]</scope>
    <source>
        <strain evidence="3">SpSt-508</strain>
    </source>
</reference>
<feature type="region of interest" description="Disordered" evidence="2">
    <location>
        <begin position="213"/>
        <end position="247"/>
    </location>
</feature>
<sequence>MHGRNAAVWTLGMLGLAGCLAGRGQVDLLQARLREQEQQLADLQSQLQDKDKALAQSRRAEDELRRQLALSTPQGLLPEQSDLLVRVAGIRINTMLTAGIDRDHSPGDDALFVQFAPYDADGELVKLPGEIEISVLDPALPDRERTIARWTIPAEKCREHWTRGLFGAGYQFTLPWNDQPPRNGELVLHVRLKPVDGREFSATHVLRITPPVEQAVDTRTSRKPPHTGEAPLIESTNWTERSLPVRR</sequence>
<dbReference type="PROSITE" id="PS51257">
    <property type="entry name" value="PROKAR_LIPOPROTEIN"/>
    <property type="match status" value="1"/>
</dbReference>
<feature type="coiled-coil region" evidence="1">
    <location>
        <begin position="26"/>
        <end position="67"/>
    </location>
</feature>
<dbReference type="EMBL" id="DSVQ01000012">
    <property type="protein sequence ID" value="HGT39189.1"/>
    <property type="molecule type" value="Genomic_DNA"/>
</dbReference>
<evidence type="ECO:0000256" key="2">
    <source>
        <dbReference type="SAM" id="MobiDB-lite"/>
    </source>
</evidence>
<comment type="caution">
    <text evidence="3">The sequence shown here is derived from an EMBL/GenBank/DDBJ whole genome shotgun (WGS) entry which is preliminary data.</text>
</comment>
<evidence type="ECO:0000313" key="3">
    <source>
        <dbReference type="EMBL" id="HGT39189.1"/>
    </source>
</evidence>
<proteinExistence type="predicted"/>
<organism evidence="3">
    <name type="scientific">Schlesneria paludicola</name>
    <dbReference type="NCBI Taxonomy" id="360056"/>
    <lineage>
        <taxon>Bacteria</taxon>
        <taxon>Pseudomonadati</taxon>
        <taxon>Planctomycetota</taxon>
        <taxon>Planctomycetia</taxon>
        <taxon>Planctomycetales</taxon>
        <taxon>Planctomycetaceae</taxon>
        <taxon>Schlesneria</taxon>
    </lineage>
</organism>
<gene>
    <name evidence="3" type="ORF">ENS64_08000</name>
</gene>
<protein>
    <recommendedName>
        <fullName evidence="4">Lipoprotein</fullName>
    </recommendedName>
</protein>
<dbReference type="AlphaFoldDB" id="A0A7C4QRE5"/>
<evidence type="ECO:0000256" key="1">
    <source>
        <dbReference type="SAM" id="Coils"/>
    </source>
</evidence>
<accession>A0A7C4QRE5</accession>
<evidence type="ECO:0008006" key="4">
    <source>
        <dbReference type="Google" id="ProtNLM"/>
    </source>
</evidence>
<name>A0A7C4QRE5_9PLAN</name>